<evidence type="ECO:0000313" key="2">
    <source>
        <dbReference type="EMBL" id="AYV84952.1"/>
    </source>
</evidence>
<proteinExistence type="predicted"/>
<dbReference type="EMBL" id="MK072437">
    <property type="protein sequence ID" value="AYV84952.1"/>
    <property type="molecule type" value="Genomic_DNA"/>
</dbReference>
<evidence type="ECO:0000256" key="1">
    <source>
        <dbReference type="SAM" id="Phobius"/>
    </source>
</evidence>
<feature type="transmembrane region" description="Helical" evidence="1">
    <location>
        <begin position="78"/>
        <end position="104"/>
    </location>
</feature>
<keyword evidence="1" id="KW-0812">Transmembrane</keyword>
<sequence>MYRFPKKSFILCETYKIPNHLVRPPKKIIPDQQNNIIPTKFGRWPNIKGTTRCSKRYFSVCIQHLFPKVVANKMNNKYVFVGMVAMTGCSLICFGPVFVFYYAIVKQIIF</sequence>
<name>A0A3G5ACR9_9VIRU</name>
<gene>
    <name evidence="2" type="ORF">Satyrvirus1_38</name>
</gene>
<accession>A0A3G5ACR9</accession>
<organism evidence="2">
    <name type="scientific">Satyrvirus sp</name>
    <dbReference type="NCBI Taxonomy" id="2487771"/>
    <lineage>
        <taxon>Viruses</taxon>
        <taxon>Varidnaviria</taxon>
        <taxon>Bamfordvirae</taxon>
        <taxon>Nucleocytoviricota</taxon>
        <taxon>Megaviricetes</taxon>
        <taxon>Imitervirales</taxon>
        <taxon>Mimiviridae</taxon>
        <taxon>Megamimivirinae</taxon>
    </lineage>
</organism>
<reference evidence="2" key="1">
    <citation type="submission" date="2018-10" db="EMBL/GenBank/DDBJ databases">
        <title>Hidden diversity of soil giant viruses.</title>
        <authorList>
            <person name="Schulz F."/>
            <person name="Alteio L."/>
            <person name="Goudeau D."/>
            <person name="Ryan E.M."/>
            <person name="Malmstrom R.R."/>
            <person name="Blanchard J."/>
            <person name="Woyke T."/>
        </authorList>
    </citation>
    <scope>NUCLEOTIDE SEQUENCE</scope>
    <source>
        <strain evidence="2">SAV1</strain>
    </source>
</reference>
<keyword evidence="1" id="KW-0472">Membrane</keyword>
<keyword evidence="1" id="KW-1133">Transmembrane helix</keyword>
<protein>
    <submittedName>
        <fullName evidence="2">Uncharacterized protein</fullName>
    </submittedName>
</protein>